<organism evidence="1">
    <name type="scientific">marine sediment metagenome</name>
    <dbReference type="NCBI Taxonomy" id="412755"/>
    <lineage>
        <taxon>unclassified sequences</taxon>
        <taxon>metagenomes</taxon>
        <taxon>ecological metagenomes</taxon>
    </lineage>
</organism>
<dbReference type="EMBL" id="LAZR01040360">
    <property type="protein sequence ID" value="KKL14679.1"/>
    <property type="molecule type" value="Genomic_DNA"/>
</dbReference>
<gene>
    <name evidence="1" type="ORF">LCGC14_2513180</name>
</gene>
<sequence length="61" mass="6997">MISIDWEALQKKVFGNDALTALIREPKTRKEHGLLIRILSHGMKLRARPNQLEGDEDDQAE</sequence>
<evidence type="ECO:0000313" key="1">
    <source>
        <dbReference type="EMBL" id="KKL14679.1"/>
    </source>
</evidence>
<accession>A0A0F9AYF3</accession>
<reference evidence="1" key="1">
    <citation type="journal article" date="2015" name="Nature">
        <title>Complex archaea that bridge the gap between prokaryotes and eukaryotes.</title>
        <authorList>
            <person name="Spang A."/>
            <person name="Saw J.H."/>
            <person name="Jorgensen S.L."/>
            <person name="Zaremba-Niedzwiedzka K."/>
            <person name="Martijn J."/>
            <person name="Lind A.E."/>
            <person name="van Eijk R."/>
            <person name="Schleper C."/>
            <person name="Guy L."/>
            <person name="Ettema T.J."/>
        </authorList>
    </citation>
    <scope>NUCLEOTIDE SEQUENCE</scope>
</reference>
<name>A0A0F9AYF3_9ZZZZ</name>
<comment type="caution">
    <text evidence="1">The sequence shown here is derived from an EMBL/GenBank/DDBJ whole genome shotgun (WGS) entry which is preliminary data.</text>
</comment>
<protein>
    <submittedName>
        <fullName evidence="1">Uncharacterized protein</fullName>
    </submittedName>
</protein>
<dbReference type="AlphaFoldDB" id="A0A0F9AYF3"/>
<proteinExistence type="predicted"/>